<keyword evidence="4" id="KW-1185">Reference proteome</keyword>
<dbReference type="AlphaFoldDB" id="A0A8H3TUM7"/>
<organism evidence="3 4">
    <name type="scientific">Naganishia liquefaciens</name>
    <dbReference type="NCBI Taxonomy" id="104408"/>
    <lineage>
        <taxon>Eukaryota</taxon>
        <taxon>Fungi</taxon>
        <taxon>Dikarya</taxon>
        <taxon>Basidiomycota</taxon>
        <taxon>Agaricomycotina</taxon>
        <taxon>Tremellomycetes</taxon>
        <taxon>Filobasidiales</taxon>
        <taxon>Filobasidiaceae</taxon>
        <taxon>Naganishia</taxon>
    </lineage>
</organism>
<feature type="region of interest" description="Disordered" evidence="1">
    <location>
        <begin position="363"/>
        <end position="383"/>
    </location>
</feature>
<dbReference type="InterPro" id="IPR053027">
    <property type="entry name" value="AGGF1"/>
</dbReference>
<dbReference type="InterPro" id="IPR008984">
    <property type="entry name" value="SMAD_FHA_dom_sf"/>
</dbReference>
<sequence>MTAHTADWQWIPAYHLYFSPSTNTWARPDPATGEWTYLPAAHGSEARGRERGDVVATGYRLPTSKDDEEGGIGNVGWALDVDVGDSGERTSKDGGHDGVEDGEIPDAEPIGGQPPQAPTIEISHGPTPIIHHPPSSTPAPARVLRLVLITSDILPRDPHAPKVAILDSRPGGYYLARDRSAAKPVLRLKEMVVSKVHAMVWYGTRDADGPESQGDPRQGERAFWVVDCGSTHGTFLLSPASTAKPLRLSDPRQSSLPHKLGHLTRLTIGSTTFECHIHADWPCDRCALHDATPIPIDEPGATAPLSSTTSRSATPSSTAGVTMPNAAQWNPTEARRVALTSEAKRMDQARRAGVAMRSLKAQYFGSEAAGGKGKGAGRGRRAE</sequence>
<dbReference type="Gene3D" id="2.60.200.20">
    <property type="match status" value="1"/>
</dbReference>
<name>A0A8H3TUM7_9TREE</name>
<dbReference type="PANTHER" id="PTHR23106">
    <property type="entry name" value="ANGIOGENIC FACTOR WITH G PATCH AND FHA DOMAINS 1"/>
    <property type="match status" value="1"/>
</dbReference>
<evidence type="ECO:0000313" key="3">
    <source>
        <dbReference type="EMBL" id="GHJ87015.1"/>
    </source>
</evidence>
<evidence type="ECO:0000256" key="1">
    <source>
        <dbReference type="SAM" id="MobiDB-lite"/>
    </source>
</evidence>
<feature type="domain" description="FHA" evidence="2">
    <location>
        <begin position="173"/>
        <end position="236"/>
    </location>
</feature>
<feature type="compositionally biased region" description="Low complexity" evidence="1">
    <location>
        <begin position="301"/>
        <end position="319"/>
    </location>
</feature>
<dbReference type="InterPro" id="IPR000253">
    <property type="entry name" value="FHA_dom"/>
</dbReference>
<dbReference type="PANTHER" id="PTHR23106:SF24">
    <property type="entry name" value="ANGIOGENIC FACTOR WITH G PATCH AND FHA DOMAINS 1"/>
    <property type="match status" value="1"/>
</dbReference>
<dbReference type="EMBL" id="BLZA01000019">
    <property type="protein sequence ID" value="GHJ87015.1"/>
    <property type="molecule type" value="Genomic_DNA"/>
</dbReference>
<comment type="caution">
    <text evidence="3">The sequence shown here is derived from an EMBL/GenBank/DDBJ whole genome shotgun (WGS) entry which is preliminary data.</text>
</comment>
<feature type="region of interest" description="Disordered" evidence="1">
    <location>
        <begin position="60"/>
        <end position="118"/>
    </location>
</feature>
<reference evidence="3" key="1">
    <citation type="submission" date="2020-07" db="EMBL/GenBank/DDBJ databases">
        <title>Draft Genome Sequence of a Deep-Sea Yeast, Naganishia (Cryptococcus) liquefaciens strain N6.</title>
        <authorList>
            <person name="Han Y.W."/>
            <person name="Kajitani R."/>
            <person name="Morimoto H."/>
            <person name="Parhat M."/>
            <person name="Tsubouchi H."/>
            <person name="Bakenova O."/>
            <person name="Ogata M."/>
            <person name="Argunhan B."/>
            <person name="Aoki R."/>
            <person name="Kajiwara S."/>
            <person name="Itoh T."/>
            <person name="Iwasaki H."/>
        </authorList>
    </citation>
    <scope>NUCLEOTIDE SEQUENCE</scope>
    <source>
        <strain evidence="3">N6</strain>
    </source>
</reference>
<dbReference type="SUPFAM" id="SSF49879">
    <property type="entry name" value="SMAD/FHA domain"/>
    <property type="match status" value="1"/>
</dbReference>
<evidence type="ECO:0000313" key="4">
    <source>
        <dbReference type="Proteomes" id="UP000620104"/>
    </source>
</evidence>
<protein>
    <recommendedName>
        <fullName evidence="2">FHA domain-containing protein</fullName>
    </recommendedName>
</protein>
<dbReference type="OrthoDB" id="21470at2759"/>
<evidence type="ECO:0000259" key="2">
    <source>
        <dbReference type="PROSITE" id="PS50006"/>
    </source>
</evidence>
<accession>A0A8H3TUM7</accession>
<feature type="compositionally biased region" description="Basic and acidic residues" evidence="1">
    <location>
        <begin position="86"/>
        <end position="99"/>
    </location>
</feature>
<feature type="region of interest" description="Disordered" evidence="1">
    <location>
        <begin position="297"/>
        <end position="334"/>
    </location>
</feature>
<dbReference type="PROSITE" id="PS50006">
    <property type="entry name" value="FHA_DOMAIN"/>
    <property type="match status" value="1"/>
</dbReference>
<dbReference type="Proteomes" id="UP000620104">
    <property type="component" value="Unassembled WGS sequence"/>
</dbReference>
<proteinExistence type="predicted"/>
<gene>
    <name evidence="3" type="ORF">NliqN6_3417</name>
</gene>